<feature type="transmembrane region" description="Helical" evidence="8">
    <location>
        <begin position="243"/>
        <end position="262"/>
    </location>
</feature>
<feature type="transmembrane region" description="Helical" evidence="8">
    <location>
        <begin position="101"/>
        <end position="127"/>
    </location>
</feature>
<feature type="transmembrane region" description="Helical" evidence="8">
    <location>
        <begin position="336"/>
        <end position="358"/>
    </location>
</feature>
<dbReference type="InterPro" id="IPR036259">
    <property type="entry name" value="MFS_trans_sf"/>
</dbReference>
<evidence type="ECO:0000313" key="10">
    <source>
        <dbReference type="EMBL" id="MDP4096125.1"/>
    </source>
</evidence>
<keyword evidence="6 8" id="KW-1133">Transmembrane helix</keyword>
<dbReference type="SUPFAM" id="SSF103473">
    <property type="entry name" value="MFS general substrate transporter"/>
    <property type="match status" value="1"/>
</dbReference>
<feature type="transmembrane region" description="Helical" evidence="8">
    <location>
        <begin position="16"/>
        <end position="36"/>
    </location>
</feature>
<feature type="transmembrane region" description="Helical" evidence="8">
    <location>
        <begin position="299"/>
        <end position="316"/>
    </location>
</feature>
<gene>
    <name evidence="10" type="ORF">OIN60_04995</name>
</gene>
<proteinExistence type="predicted"/>
<dbReference type="PANTHER" id="PTHR23522:SF10">
    <property type="entry name" value="3-PHENYLPROPIONIC ACID TRANSPORTER-RELATED"/>
    <property type="match status" value="1"/>
</dbReference>
<feature type="transmembrane region" description="Helical" evidence="8">
    <location>
        <begin position="165"/>
        <end position="185"/>
    </location>
</feature>
<protein>
    <submittedName>
        <fullName evidence="10">MFS transporter</fullName>
    </submittedName>
</protein>
<dbReference type="Proteomes" id="UP001241848">
    <property type="component" value="Unassembled WGS sequence"/>
</dbReference>
<evidence type="ECO:0000256" key="4">
    <source>
        <dbReference type="ARBA" id="ARBA00022519"/>
    </source>
</evidence>
<evidence type="ECO:0000256" key="2">
    <source>
        <dbReference type="ARBA" id="ARBA00022448"/>
    </source>
</evidence>
<keyword evidence="7 8" id="KW-0472">Membrane</keyword>
<feature type="transmembrane region" description="Helical" evidence="8">
    <location>
        <begin position="206"/>
        <end position="223"/>
    </location>
</feature>
<dbReference type="Gene3D" id="1.20.1250.20">
    <property type="entry name" value="MFS general substrate transporter like domains"/>
    <property type="match status" value="2"/>
</dbReference>
<evidence type="ECO:0000256" key="8">
    <source>
        <dbReference type="SAM" id="Phobius"/>
    </source>
</evidence>
<keyword evidence="4" id="KW-0997">Cell inner membrane</keyword>
<feature type="transmembrane region" description="Helical" evidence="8">
    <location>
        <begin position="364"/>
        <end position="387"/>
    </location>
</feature>
<dbReference type="PANTHER" id="PTHR23522">
    <property type="entry name" value="BLL5896 PROTEIN"/>
    <property type="match status" value="1"/>
</dbReference>
<feature type="transmembrane region" description="Helical" evidence="8">
    <location>
        <begin position="78"/>
        <end position="95"/>
    </location>
</feature>
<feature type="transmembrane region" description="Helical" evidence="8">
    <location>
        <begin position="269"/>
        <end position="287"/>
    </location>
</feature>
<dbReference type="RefSeq" id="WP_305753752.1">
    <property type="nucleotide sequence ID" value="NZ_JAPCKK010000011.1"/>
</dbReference>
<keyword evidence="2" id="KW-0813">Transport</keyword>
<evidence type="ECO:0000256" key="7">
    <source>
        <dbReference type="ARBA" id="ARBA00023136"/>
    </source>
</evidence>
<dbReference type="InterPro" id="IPR024989">
    <property type="entry name" value="MFS_assoc_dom"/>
</dbReference>
<organism evidence="10 11">
    <name type="scientific">Paenibacillus zeirhizosphaerae</name>
    <dbReference type="NCBI Taxonomy" id="2987519"/>
    <lineage>
        <taxon>Bacteria</taxon>
        <taxon>Bacillati</taxon>
        <taxon>Bacillota</taxon>
        <taxon>Bacilli</taxon>
        <taxon>Bacillales</taxon>
        <taxon>Paenibacillaceae</taxon>
        <taxon>Paenibacillus</taxon>
    </lineage>
</organism>
<evidence type="ECO:0000256" key="1">
    <source>
        <dbReference type="ARBA" id="ARBA00004429"/>
    </source>
</evidence>
<feature type="transmembrane region" description="Helical" evidence="8">
    <location>
        <begin position="139"/>
        <end position="159"/>
    </location>
</feature>
<sequence>MYALRKSNHSLYSLKLYNFFIYGAIAIFSSFFPLYLQEIGMDKIEIGSLMAVGPFVSVFANPFWGYMSDRTQNVRRTLFIMMTGTLLLLQAVFLVNTYSLIYSTMILFFFFQSPLFAQTNSMILSYIEGTGRKFGSYRLWGSLGWAVIAAASGSIIDYFGISSIAAVFSILLLVAATAAATLPPLHRAPDTPSISLRGFGRVINNGYFMSFILLGVLVSIPNAMNSAFVSLYITELGGTKSMVGLSVFMSSIFEVIVFLLFDRWLKRKMTVLTACLALVSLLFALRWQLMAVASNPLDIVLVQALHCITFGGYFYVGTQLTMLFIPVEYRSSGQSLYTLTWSGISGIAAGFAGGWLFQSFGGEMMYKVGVMLALLGAVGFGVMWYMLYSYGYRPPQAEKQQAPQNGI</sequence>
<evidence type="ECO:0000256" key="5">
    <source>
        <dbReference type="ARBA" id="ARBA00022692"/>
    </source>
</evidence>
<evidence type="ECO:0000256" key="6">
    <source>
        <dbReference type="ARBA" id="ARBA00022989"/>
    </source>
</evidence>
<keyword evidence="3" id="KW-1003">Cell membrane</keyword>
<name>A0ABT9FNE8_9BACL</name>
<dbReference type="PIRSF" id="PIRSF004925">
    <property type="entry name" value="HcaT"/>
    <property type="match status" value="1"/>
</dbReference>
<comment type="subcellular location">
    <subcellularLocation>
        <location evidence="1">Cell inner membrane</location>
        <topology evidence="1">Multi-pass membrane protein</topology>
    </subcellularLocation>
</comment>
<keyword evidence="11" id="KW-1185">Reference proteome</keyword>
<keyword evidence="5 8" id="KW-0812">Transmembrane</keyword>
<reference evidence="10 11" key="1">
    <citation type="submission" date="2022-10" db="EMBL/GenBank/DDBJ databases">
        <title>Paenibacillus description and whole genome data of maize root bacterial community.</title>
        <authorList>
            <person name="Marton D."/>
            <person name="Farkas M."/>
            <person name="Cserhati M."/>
        </authorList>
    </citation>
    <scope>NUCLEOTIDE SEQUENCE [LARGE SCALE GENOMIC DNA]</scope>
    <source>
        <strain evidence="10 11">P96</strain>
    </source>
</reference>
<evidence type="ECO:0000259" key="9">
    <source>
        <dbReference type="Pfam" id="PF12832"/>
    </source>
</evidence>
<evidence type="ECO:0000313" key="11">
    <source>
        <dbReference type="Proteomes" id="UP001241848"/>
    </source>
</evidence>
<feature type="domain" description="Major facilitator superfamily associated" evidence="9">
    <location>
        <begin position="12"/>
        <end position="367"/>
    </location>
</feature>
<dbReference type="EMBL" id="JAPCKK010000011">
    <property type="protein sequence ID" value="MDP4096125.1"/>
    <property type="molecule type" value="Genomic_DNA"/>
</dbReference>
<accession>A0ABT9FNE8</accession>
<dbReference type="InterPro" id="IPR026032">
    <property type="entry name" value="HcaT-like"/>
</dbReference>
<comment type="caution">
    <text evidence="10">The sequence shown here is derived from an EMBL/GenBank/DDBJ whole genome shotgun (WGS) entry which is preliminary data.</text>
</comment>
<feature type="transmembrane region" description="Helical" evidence="8">
    <location>
        <begin position="48"/>
        <end position="66"/>
    </location>
</feature>
<evidence type="ECO:0000256" key="3">
    <source>
        <dbReference type="ARBA" id="ARBA00022475"/>
    </source>
</evidence>
<dbReference type="Pfam" id="PF12832">
    <property type="entry name" value="MFS_1_like"/>
    <property type="match status" value="1"/>
</dbReference>